<keyword evidence="3" id="KW-0653">Protein transport</keyword>
<comment type="subcellular location">
    <subcellularLocation>
        <location evidence="1">Nucleus membrane</location>
        <topology evidence="1">Peripheral membrane protein</topology>
        <orientation evidence="1">Cytoplasmic side</orientation>
    </subcellularLocation>
    <subcellularLocation>
        <location evidence="2">Nucleus</location>
        <location evidence="2">Nuclear pore complex</location>
    </subcellularLocation>
</comment>
<feature type="compositionally biased region" description="Polar residues" evidence="9">
    <location>
        <begin position="53"/>
        <end position="66"/>
    </location>
</feature>
<evidence type="ECO:0000313" key="11">
    <source>
        <dbReference type="EMBL" id="ROK64948.1"/>
    </source>
</evidence>
<reference evidence="11 12" key="1">
    <citation type="submission" date="2018-10" db="EMBL/GenBank/DDBJ databases">
        <title>Genome assembly for a Yunnan-Guizhou Plateau 3E fish, Anabarilius grahami (Regan), and its evolutionary and genetic applications.</title>
        <authorList>
            <person name="Jiang W."/>
        </authorList>
    </citation>
    <scope>NUCLEOTIDE SEQUENCE [LARGE SCALE GENOMIC DNA]</scope>
    <source>
        <strain evidence="11">AG-KIZ</strain>
        <tissue evidence="11">Muscle</tissue>
    </source>
</reference>
<evidence type="ECO:0000256" key="7">
    <source>
        <dbReference type="ARBA" id="ARBA00042384"/>
    </source>
</evidence>
<feature type="compositionally biased region" description="Basic and acidic residues" evidence="9">
    <location>
        <begin position="19"/>
        <end position="30"/>
    </location>
</feature>
<keyword evidence="12" id="KW-1185">Reference proteome</keyword>
<keyword evidence="8" id="KW-0863">Zinc-finger</keyword>
<dbReference type="PROSITE" id="PS50103">
    <property type="entry name" value="ZF_C3H1"/>
    <property type="match status" value="1"/>
</dbReference>
<evidence type="ECO:0000259" key="10">
    <source>
        <dbReference type="PROSITE" id="PS50103"/>
    </source>
</evidence>
<dbReference type="PANTHER" id="PTHR46527:SF1">
    <property type="entry name" value="NUCLEOPORIN NUP42"/>
    <property type="match status" value="1"/>
</dbReference>
<dbReference type="InterPro" id="IPR051767">
    <property type="entry name" value="Nucleoporin_NUP42"/>
</dbReference>
<keyword evidence="4" id="KW-0539">Nucleus</keyword>
<keyword evidence="3" id="KW-0906">Nuclear pore complex</keyword>
<dbReference type="GO" id="GO:0031965">
    <property type="term" value="C:nuclear membrane"/>
    <property type="evidence" value="ECO:0007669"/>
    <property type="project" value="UniProtKB-SubCell"/>
</dbReference>
<feature type="zinc finger region" description="C3H1-type" evidence="8">
    <location>
        <begin position="1"/>
        <end position="25"/>
    </location>
</feature>
<comment type="caution">
    <text evidence="11">The sequence shown here is derived from an EMBL/GenBank/DDBJ whole genome shotgun (WGS) entry which is preliminary data.</text>
</comment>
<dbReference type="EMBL" id="RJVU01056109">
    <property type="protein sequence ID" value="ROK64948.1"/>
    <property type="molecule type" value="Genomic_DNA"/>
</dbReference>
<feature type="compositionally biased region" description="Gly residues" evidence="9">
    <location>
        <begin position="143"/>
        <end position="160"/>
    </location>
</feature>
<evidence type="ECO:0000256" key="2">
    <source>
        <dbReference type="ARBA" id="ARBA00004567"/>
    </source>
</evidence>
<evidence type="ECO:0000256" key="9">
    <source>
        <dbReference type="SAM" id="MobiDB-lite"/>
    </source>
</evidence>
<dbReference type="Proteomes" id="UP000281406">
    <property type="component" value="Unassembled WGS sequence"/>
</dbReference>
<protein>
    <recommendedName>
        <fullName evidence="6">Nucleoporin NUP42</fullName>
    </recommendedName>
    <alternativeName>
        <fullName evidence="7">Nucleoporin-like protein 2</fullName>
    </alternativeName>
</protein>
<dbReference type="OrthoDB" id="20729at2759"/>
<keyword evidence="3" id="KW-0811">Translocation</keyword>
<feature type="domain" description="C3H1-type" evidence="10">
    <location>
        <begin position="1"/>
        <end position="25"/>
    </location>
</feature>
<evidence type="ECO:0000313" key="12">
    <source>
        <dbReference type="Proteomes" id="UP000281406"/>
    </source>
</evidence>
<feature type="compositionally biased region" description="Gly residues" evidence="9">
    <location>
        <begin position="70"/>
        <end position="126"/>
    </location>
</feature>
<evidence type="ECO:0000256" key="6">
    <source>
        <dbReference type="ARBA" id="ARBA00039886"/>
    </source>
</evidence>
<evidence type="ECO:0000256" key="5">
    <source>
        <dbReference type="ARBA" id="ARBA00037262"/>
    </source>
</evidence>
<keyword evidence="8" id="KW-0479">Metal-binding</keyword>
<keyword evidence="8" id="KW-0862">Zinc</keyword>
<feature type="region of interest" description="Disordered" evidence="9">
    <location>
        <begin position="19"/>
        <end position="166"/>
    </location>
</feature>
<dbReference type="AlphaFoldDB" id="A0A3N0Y0B6"/>
<proteinExistence type="predicted"/>
<gene>
    <name evidence="11" type="ORF">DPX16_1173</name>
</gene>
<comment type="function">
    <text evidence="5">Required for the export of mRNAs containing poly(A) tails from the nucleus into the cytoplasm.</text>
</comment>
<dbReference type="Gene3D" id="4.10.1000.10">
    <property type="entry name" value="Zinc finger, CCCH-type"/>
    <property type="match status" value="1"/>
</dbReference>
<dbReference type="SMART" id="SM00356">
    <property type="entry name" value="ZnF_C3H1"/>
    <property type="match status" value="1"/>
</dbReference>
<accession>A0A3N0Y0B6</accession>
<dbReference type="InterPro" id="IPR000571">
    <property type="entry name" value="Znf_CCCH"/>
</dbReference>
<sequence length="496" mass="51518">MTVCSFFLQGRCRYGDKCWNEHPRDGRGGGEYRGNQQQPSRGGYGNRVWINPAQRSGSEFIQPSSFSRGGNDGSRGGGNDWSRGGGNDWSRGGGGGGNDWNRGGGGGGNDWSRGGGGGGNDWNRGGGNDRSRGGGNDWSRGSGNDGSRGGGNDWGRGGGMSRDFSSQNRFSALGSQSNFDTAGQNAADDNATHVETIQSDMEVWQTSGQWPFSCYSALNKQISGFVEWSPEELRQEYYTYRASGDIQPYVNSVQLLANQWSNRVQELRTMSRPTQISLISELNNSSPQTPSHGLGSSSIQGFDSTASGFGATSSSTTSGFGAGALEFDPLQFILYVLVGNSYIVFSGFGSGTQSINSFSFAQSKTDFGAAPDFGGAAFSPAQTAAGFSSPTPSATSFSFAASAAENNSSSAAGFSFKTSPPGLGSGFGSSAPPASGGFGQSSAVFTGAAQAAGNSGGSLFTAQSDLSAEELKEFTARCFTLGQIPLKPPPADLLMV</sequence>
<evidence type="ECO:0000256" key="3">
    <source>
        <dbReference type="ARBA" id="ARBA00023132"/>
    </source>
</evidence>
<keyword evidence="3" id="KW-0509">mRNA transport</keyword>
<dbReference type="PANTHER" id="PTHR46527">
    <property type="entry name" value="NUCLEOPORIN-LIKE PROTEIN 2"/>
    <property type="match status" value="1"/>
</dbReference>
<evidence type="ECO:0000256" key="1">
    <source>
        <dbReference type="ARBA" id="ARBA00004335"/>
    </source>
</evidence>
<name>A0A3N0Y0B6_ANAGA</name>
<evidence type="ECO:0000256" key="8">
    <source>
        <dbReference type="PROSITE-ProRule" id="PRU00723"/>
    </source>
</evidence>
<keyword evidence="3" id="KW-0813">Transport</keyword>
<organism evidence="11 12">
    <name type="scientific">Anabarilius grahami</name>
    <name type="common">Kanglang fish</name>
    <name type="synonym">Barilius grahami</name>
    <dbReference type="NCBI Taxonomy" id="495550"/>
    <lineage>
        <taxon>Eukaryota</taxon>
        <taxon>Metazoa</taxon>
        <taxon>Chordata</taxon>
        <taxon>Craniata</taxon>
        <taxon>Vertebrata</taxon>
        <taxon>Euteleostomi</taxon>
        <taxon>Actinopterygii</taxon>
        <taxon>Neopterygii</taxon>
        <taxon>Teleostei</taxon>
        <taxon>Ostariophysi</taxon>
        <taxon>Cypriniformes</taxon>
        <taxon>Xenocyprididae</taxon>
        <taxon>Xenocypridinae</taxon>
        <taxon>Xenocypridinae incertae sedis</taxon>
        <taxon>Anabarilius</taxon>
    </lineage>
</organism>
<dbReference type="GO" id="GO:0005643">
    <property type="term" value="C:nuclear pore"/>
    <property type="evidence" value="ECO:0007669"/>
    <property type="project" value="UniProtKB-SubCell"/>
</dbReference>
<dbReference type="GO" id="GO:0008270">
    <property type="term" value="F:zinc ion binding"/>
    <property type="evidence" value="ECO:0007669"/>
    <property type="project" value="UniProtKB-KW"/>
</dbReference>
<evidence type="ECO:0000256" key="4">
    <source>
        <dbReference type="ARBA" id="ARBA00023242"/>
    </source>
</evidence>